<dbReference type="Proteomes" id="UP000696294">
    <property type="component" value="Unassembled WGS sequence"/>
</dbReference>
<protein>
    <submittedName>
        <fullName evidence="1">Uncharacterized protein</fullName>
    </submittedName>
</protein>
<evidence type="ECO:0000313" key="1">
    <source>
        <dbReference type="EMBL" id="NJP91687.1"/>
    </source>
</evidence>
<dbReference type="RefSeq" id="WP_168011023.1">
    <property type="nucleotide sequence ID" value="NZ_JAATEP010000013.1"/>
</dbReference>
<name>A0ABX1B5A1_9ACTN</name>
<organism evidence="1 2">
    <name type="scientific">Nonomuraea composti</name>
    <dbReference type="NCBI Taxonomy" id="2720023"/>
    <lineage>
        <taxon>Bacteria</taxon>
        <taxon>Bacillati</taxon>
        <taxon>Actinomycetota</taxon>
        <taxon>Actinomycetes</taxon>
        <taxon>Streptosporangiales</taxon>
        <taxon>Streptosporangiaceae</taxon>
        <taxon>Nonomuraea</taxon>
    </lineage>
</organism>
<comment type="caution">
    <text evidence="1">The sequence shown here is derived from an EMBL/GenBank/DDBJ whole genome shotgun (WGS) entry which is preliminary data.</text>
</comment>
<proteinExistence type="predicted"/>
<sequence>MSFPDVAAEIRVAGHELAVKGVALAAVGEDLRVREKVCAEPARVELAAVAELTCEDLGVKPPELDDLLPKAEEEPACAPAPPVLEEEPVDEPVERFWSW</sequence>
<gene>
    <name evidence="1" type="ORF">HCN51_19855</name>
</gene>
<accession>A0ABX1B5A1</accession>
<keyword evidence="2" id="KW-1185">Reference proteome</keyword>
<reference evidence="1 2" key="1">
    <citation type="submission" date="2020-03" db="EMBL/GenBank/DDBJ databases">
        <title>WGS of actinomycetes isolated from Thailand.</title>
        <authorList>
            <person name="Thawai C."/>
        </authorList>
    </citation>
    <scope>NUCLEOTIDE SEQUENCE [LARGE SCALE GENOMIC DNA]</scope>
    <source>
        <strain evidence="1 2">FMUSA5-5</strain>
    </source>
</reference>
<dbReference type="EMBL" id="JAATEP010000013">
    <property type="protein sequence ID" value="NJP91687.1"/>
    <property type="molecule type" value="Genomic_DNA"/>
</dbReference>
<evidence type="ECO:0000313" key="2">
    <source>
        <dbReference type="Proteomes" id="UP000696294"/>
    </source>
</evidence>